<feature type="transmembrane region" description="Helical" evidence="1">
    <location>
        <begin position="83"/>
        <end position="110"/>
    </location>
</feature>
<protein>
    <recommendedName>
        <fullName evidence="4">DUF2569 domain-containing protein</fullName>
    </recommendedName>
</protein>
<evidence type="ECO:0000313" key="3">
    <source>
        <dbReference type="Proteomes" id="UP000219285"/>
    </source>
</evidence>
<feature type="transmembrane region" description="Helical" evidence="1">
    <location>
        <begin position="47"/>
        <end position="71"/>
    </location>
</feature>
<dbReference type="AlphaFoldDB" id="A0A6M4MHY9"/>
<dbReference type="KEGG" id="apel:CA267_018675"/>
<gene>
    <name evidence="2" type="ORF">CA267_018675</name>
</gene>
<keyword evidence="1" id="KW-0812">Transmembrane</keyword>
<keyword evidence="1" id="KW-0472">Membrane</keyword>
<proteinExistence type="predicted"/>
<accession>A0A6M4MHY9</accession>
<evidence type="ECO:0000313" key="2">
    <source>
        <dbReference type="EMBL" id="QJR82632.1"/>
    </source>
</evidence>
<dbReference type="Proteomes" id="UP000219285">
    <property type="component" value="Chromosome"/>
</dbReference>
<reference evidence="2 3" key="2">
    <citation type="submission" date="2020-04" db="EMBL/GenBank/DDBJ databases">
        <title>Complete genome sequence of Alteromonas pelagimontana 5.12T.</title>
        <authorList>
            <person name="Sinha R.K."/>
            <person name="Krishnan K.P."/>
            <person name="Kurian J.P."/>
        </authorList>
    </citation>
    <scope>NUCLEOTIDE SEQUENCE [LARGE SCALE GENOMIC DNA]</scope>
    <source>
        <strain evidence="2 3">5.12</strain>
    </source>
</reference>
<dbReference type="EMBL" id="CP052766">
    <property type="protein sequence ID" value="QJR82632.1"/>
    <property type="molecule type" value="Genomic_DNA"/>
</dbReference>
<dbReference type="PROSITE" id="PS51257">
    <property type="entry name" value="PROKAR_LIPOPROTEIN"/>
    <property type="match status" value="1"/>
</dbReference>
<name>A0A6M4MHY9_9ALTE</name>
<keyword evidence="3" id="KW-1185">Reference proteome</keyword>
<reference evidence="3" key="1">
    <citation type="submission" date="2014-12" db="EMBL/GenBank/DDBJ databases">
        <title>Complete genome sequence of a multi-drug resistant Klebsiella pneumoniae.</title>
        <authorList>
            <person name="Hua X."/>
            <person name="Chen Q."/>
            <person name="Li X."/>
            <person name="Feng Y."/>
            <person name="Ruan Z."/>
            <person name="Yu Y."/>
        </authorList>
    </citation>
    <scope>NUCLEOTIDE SEQUENCE [LARGE SCALE GENOMIC DNA]</scope>
    <source>
        <strain evidence="3">5.12</strain>
    </source>
</reference>
<organism evidence="2 3">
    <name type="scientific">Alteromonas pelagimontana</name>
    <dbReference type="NCBI Taxonomy" id="1858656"/>
    <lineage>
        <taxon>Bacteria</taxon>
        <taxon>Pseudomonadati</taxon>
        <taxon>Pseudomonadota</taxon>
        <taxon>Gammaproteobacteria</taxon>
        <taxon>Alteromonadales</taxon>
        <taxon>Alteromonadaceae</taxon>
        <taxon>Alteromonas/Salinimonas group</taxon>
        <taxon>Alteromonas</taxon>
    </lineage>
</organism>
<evidence type="ECO:0008006" key="4">
    <source>
        <dbReference type="Google" id="ProtNLM"/>
    </source>
</evidence>
<dbReference type="RefSeq" id="WP_075609387.1">
    <property type="nucleotide sequence ID" value="NZ_CP052766.1"/>
</dbReference>
<evidence type="ECO:0000256" key="1">
    <source>
        <dbReference type="SAM" id="Phobius"/>
    </source>
</evidence>
<dbReference type="OrthoDB" id="8549814at2"/>
<sequence length="113" mass="12232">MKIVSTHPWHITAGLVIWAVWFVAIYGGLSVACVVSPPPPDSGVFNWINAALMISTLVTSAYLAWCALLCWRRMQDSVKQARFTLRLAAAVYLVGCLATLAVGVPTMVIVPCL</sequence>
<keyword evidence="1" id="KW-1133">Transmembrane helix</keyword>
<feature type="transmembrane region" description="Helical" evidence="1">
    <location>
        <begin position="12"/>
        <end position="35"/>
    </location>
</feature>